<dbReference type="EMBL" id="CP069102">
    <property type="protein sequence ID" value="QSS49288.1"/>
    <property type="molecule type" value="Genomic_DNA"/>
</dbReference>
<dbReference type="VEuPathDB" id="FungiDB:I7I53_09604"/>
<protein>
    <submittedName>
        <fullName evidence="1">Uncharacterized protein</fullName>
    </submittedName>
</protein>
<gene>
    <name evidence="1" type="ORF">I7I53_09604</name>
</gene>
<evidence type="ECO:0000313" key="1">
    <source>
        <dbReference type="EMBL" id="QSS49288.1"/>
    </source>
</evidence>
<dbReference type="Proteomes" id="UP000663419">
    <property type="component" value="Chromosome 1"/>
</dbReference>
<name>A0A8A1L4G4_AJEC8</name>
<accession>A0A8A1L4G4</accession>
<organism evidence="1 2">
    <name type="scientific">Ajellomyces capsulatus (strain H88)</name>
    <name type="common">Darling's disease fungus</name>
    <name type="synonym">Histoplasma capsulatum</name>
    <dbReference type="NCBI Taxonomy" id="544711"/>
    <lineage>
        <taxon>Eukaryota</taxon>
        <taxon>Fungi</taxon>
        <taxon>Dikarya</taxon>
        <taxon>Ascomycota</taxon>
        <taxon>Pezizomycotina</taxon>
        <taxon>Eurotiomycetes</taxon>
        <taxon>Eurotiomycetidae</taxon>
        <taxon>Onygenales</taxon>
        <taxon>Ajellomycetaceae</taxon>
        <taxon>Histoplasma</taxon>
    </lineage>
</organism>
<dbReference type="AlphaFoldDB" id="A0A8A1L4G4"/>
<reference evidence="1" key="1">
    <citation type="submission" date="2021-01" db="EMBL/GenBank/DDBJ databases">
        <title>Chromosome-level genome assembly of a human fungal pathogen reveals clustering of transcriptionally co-regulated genes.</title>
        <authorList>
            <person name="Voorhies M."/>
            <person name="Cohen S."/>
            <person name="Shea T.P."/>
            <person name="Petrus S."/>
            <person name="Munoz J.F."/>
            <person name="Poplawski S."/>
            <person name="Goldman W.E."/>
            <person name="Michael T."/>
            <person name="Cuomo C.A."/>
            <person name="Sil A."/>
            <person name="Beyhan S."/>
        </authorList>
    </citation>
    <scope>NUCLEOTIDE SEQUENCE</scope>
    <source>
        <strain evidence="1">H88</strain>
    </source>
</reference>
<proteinExistence type="predicted"/>
<evidence type="ECO:0000313" key="2">
    <source>
        <dbReference type="Proteomes" id="UP000663419"/>
    </source>
</evidence>
<sequence length="98" mass="11748">MKKRAIKRKSWANLWLICWSWNEKKRKVSRAYLQVASSLPRLHESDLPDSHHSIHRSIPDWWATYSRRFYLRSILTQVLDLTALGMHHIFTHEVLPTV</sequence>